<organism evidence="6">
    <name type="scientific">marine metagenome</name>
    <dbReference type="NCBI Taxonomy" id="408172"/>
    <lineage>
        <taxon>unclassified sequences</taxon>
        <taxon>metagenomes</taxon>
        <taxon>ecological metagenomes</taxon>
    </lineage>
</organism>
<dbReference type="InterPro" id="IPR050808">
    <property type="entry name" value="Phage_Integrase"/>
</dbReference>
<dbReference type="Pfam" id="PF13356">
    <property type="entry name" value="Arm-DNA-bind_3"/>
    <property type="match status" value="1"/>
</dbReference>
<sequence>MPSIKTKITAELIASLEYKDRPYFVLSNNYPGFRLKVNPQGRISFITYGRVHFGGNPRTITHGTTKNLTLAEAIEKHLYTTKLLERGQDPNLIKKSKNKQYAIGLDLESIAIQFISDKEMKRDFSSEYAKQCRNYLLRNKLKPLLGLNINKISTEIIIDWYRTLEKTPTAANNALKFLSSVFSYAEILNITEKNSNPTSVIKRLSLSYPNKIRDKQIDTRLELPKLIYRIWDPLNITKVNRSTRNAVYLLLLSGLKKSDVLNLKWSQINDNKFIKFRRRSYIQFYPIDPHIQDVIDDMRKISKENKKLVINSQEDWVFLSPKKKETQITNIRKSLTVYSQDFDWVIYPESLRKTFAKFADQAGIPRSHYYLLLGIKKPYTVYESTENNVTDLELKKSLIQIHKLYEKICPMQLPGIYEPLRHFMFGKQ</sequence>
<reference evidence="6" key="1">
    <citation type="submission" date="2018-05" db="EMBL/GenBank/DDBJ databases">
        <authorList>
            <person name="Lanie J.A."/>
            <person name="Ng W.-L."/>
            <person name="Kazmierczak K.M."/>
            <person name="Andrzejewski T.M."/>
            <person name="Davidsen T.M."/>
            <person name="Wayne K.J."/>
            <person name="Tettelin H."/>
            <person name="Glass J.I."/>
            <person name="Rusch D."/>
            <person name="Podicherti R."/>
            <person name="Tsui H.-C.T."/>
            <person name="Winkler M.E."/>
        </authorList>
    </citation>
    <scope>NUCLEOTIDE SEQUENCE</scope>
</reference>
<evidence type="ECO:0000313" key="6">
    <source>
        <dbReference type="EMBL" id="SUZ87157.1"/>
    </source>
</evidence>
<comment type="similarity">
    <text evidence="1">Belongs to the 'phage' integrase family.</text>
</comment>
<gene>
    <name evidence="6" type="ORF">METZ01_LOCUS40011</name>
</gene>
<dbReference type="Gene3D" id="3.30.160.390">
    <property type="entry name" value="Integrase, DNA-binding domain"/>
    <property type="match status" value="1"/>
</dbReference>
<dbReference type="AlphaFoldDB" id="A0A381RBD8"/>
<dbReference type="SUPFAM" id="SSF56349">
    <property type="entry name" value="DNA breaking-rejoining enzymes"/>
    <property type="match status" value="1"/>
</dbReference>
<dbReference type="GO" id="GO:0015074">
    <property type="term" value="P:DNA integration"/>
    <property type="evidence" value="ECO:0007669"/>
    <property type="project" value="UniProtKB-KW"/>
</dbReference>
<dbReference type="InterPro" id="IPR044068">
    <property type="entry name" value="CB"/>
</dbReference>
<dbReference type="PROSITE" id="PS51900">
    <property type="entry name" value="CB"/>
    <property type="match status" value="1"/>
</dbReference>
<evidence type="ECO:0000259" key="5">
    <source>
        <dbReference type="PROSITE" id="PS51900"/>
    </source>
</evidence>
<evidence type="ECO:0000256" key="4">
    <source>
        <dbReference type="ARBA" id="ARBA00023172"/>
    </source>
</evidence>
<evidence type="ECO:0000256" key="1">
    <source>
        <dbReference type="ARBA" id="ARBA00008857"/>
    </source>
</evidence>
<dbReference type="Gene3D" id="1.10.150.130">
    <property type="match status" value="1"/>
</dbReference>
<dbReference type="InterPro" id="IPR038488">
    <property type="entry name" value="Integrase_DNA-bd_sf"/>
</dbReference>
<dbReference type="InterPro" id="IPR013762">
    <property type="entry name" value="Integrase-like_cat_sf"/>
</dbReference>
<dbReference type="InterPro" id="IPR025166">
    <property type="entry name" value="Integrase_DNA_bind_dom"/>
</dbReference>
<feature type="domain" description="Core-binding (CB)" evidence="5">
    <location>
        <begin position="105"/>
        <end position="186"/>
    </location>
</feature>
<evidence type="ECO:0000256" key="3">
    <source>
        <dbReference type="ARBA" id="ARBA00023125"/>
    </source>
</evidence>
<dbReference type="PANTHER" id="PTHR30629">
    <property type="entry name" value="PROPHAGE INTEGRASE"/>
    <property type="match status" value="1"/>
</dbReference>
<keyword evidence="3" id="KW-0238">DNA-binding</keyword>
<keyword evidence="2" id="KW-0229">DNA integration</keyword>
<dbReference type="InterPro" id="IPR011010">
    <property type="entry name" value="DNA_brk_join_enz"/>
</dbReference>
<dbReference type="GO" id="GO:0003677">
    <property type="term" value="F:DNA binding"/>
    <property type="evidence" value="ECO:0007669"/>
    <property type="project" value="UniProtKB-KW"/>
</dbReference>
<dbReference type="Gene3D" id="1.10.443.10">
    <property type="entry name" value="Intergrase catalytic core"/>
    <property type="match status" value="1"/>
</dbReference>
<dbReference type="PANTHER" id="PTHR30629:SF2">
    <property type="entry name" value="PROPHAGE INTEGRASE INTS-RELATED"/>
    <property type="match status" value="1"/>
</dbReference>
<evidence type="ECO:0000256" key="2">
    <source>
        <dbReference type="ARBA" id="ARBA00022908"/>
    </source>
</evidence>
<dbReference type="GO" id="GO:0006310">
    <property type="term" value="P:DNA recombination"/>
    <property type="evidence" value="ECO:0007669"/>
    <property type="project" value="UniProtKB-KW"/>
</dbReference>
<keyword evidence="4" id="KW-0233">DNA recombination</keyword>
<dbReference type="EMBL" id="UINC01001712">
    <property type="protein sequence ID" value="SUZ87157.1"/>
    <property type="molecule type" value="Genomic_DNA"/>
</dbReference>
<name>A0A381RBD8_9ZZZZ</name>
<protein>
    <recommendedName>
        <fullName evidence="5">Core-binding (CB) domain-containing protein</fullName>
    </recommendedName>
</protein>
<accession>A0A381RBD8</accession>
<dbReference type="InterPro" id="IPR010998">
    <property type="entry name" value="Integrase_recombinase_N"/>
</dbReference>
<proteinExistence type="inferred from homology"/>